<feature type="compositionally biased region" description="Polar residues" evidence="6">
    <location>
        <begin position="189"/>
        <end position="208"/>
    </location>
</feature>
<name>A0AAN7AZ05_9PEZI</name>
<evidence type="ECO:0000313" key="10">
    <source>
        <dbReference type="Proteomes" id="UP001303160"/>
    </source>
</evidence>
<feature type="region of interest" description="Disordered" evidence="6">
    <location>
        <begin position="892"/>
        <end position="930"/>
    </location>
</feature>
<evidence type="ECO:0000256" key="3">
    <source>
        <dbReference type="ARBA" id="ARBA00023242"/>
    </source>
</evidence>
<dbReference type="InterPro" id="IPR050224">
    <property type="entry name" value="TALE_homeobox"/>
</dbReference>
<dbReference type="InterPro" id="IPR009057">
    <property type="entry name" value="Homeodomain-like_sf"/>
</dbReference>
<keyword evidence="3 5" id="KW-0539">Nucleus</keyword>
<evidence type="ECO:0000256" key="6">
    <source>
        <dbReference type="SAM" id="MobiDB-lite"/>
    </source>
</evidence>
<dbReference type="CDD" id="cd00086">
    <property type="entry name" value="homeodomain"/>
    <property type="match status" value="1"/>
</dbReference>
<dbReference type="InterPro" id="IPR001356">
    <property type="entry name" value="HD"/>
</dbReference>
<sequence length="1241" mass="136978">MPVIPEMEEYVNWDMAALPSTGTGLDLNSSSSNFATMPTLGEAGATEHLQDIDLALENAEGDDFSFWALEHFENNFPSTMDGGIDANTCIGLKGLDRTGPFEEDLELPDVPCTNCQLGGYQCKRIPEGQYKGYCTSCVALCSECSFAETSGAGHVVGFPSNPWPIMGDHPMLIPQEEAHAEAALGDSQPAATTKNTTSEPARPTSKTRTGVRFTREELKILKNWLSTHSRHPYPTEEEKEMLQKQTGLSKTQITNWLANTRRRNKNAVAQRSTSPGVRTWSKPIDIAGRRGAPSFELMNPLQRWQVSPPENEPASVTAIQRAISTSSTLQSGLSSPYSSVHLTDDGSGRSICDSAISSANTSHSSGSFASAYSFGSRGSLGSGGSSMHRGRRRRRRKASAPVVSNIPNSIPLRQPLKTFQCTFCTETFRTKHDWQRHEKSLHLSLERWVCSPDGPVTINTESGQMQCVFCGHANPDEAHIDSHNHSACQERTLAERTFYRKDHLRQHLKLVHDATYRSQSMDGWKVTTPEIRSRCGFCGIVMDTWSFRTDHLAEHFKRGKSMADWKGDWGFEDKVLDMVENSIPPFLIHDERNSPDPFEASHPPYAARNAYELIKAELRAYIEDRPQGQEAPSDGELLSVIHNLLQKTTSVSRPCVGSNGSWLQDLLLAAPAGRPTRPSYKSSLQQLKITGKNDIFELDPLERELEVYVRARRLLGLTAMDRELQSEAVNIIRRMDSSSTDPSSDIVQFFTRLIYTSTSWLTCFRARAHLPRSEDVVDTPQRSKDPKKIDAGIHNPSRLEFELAEYVKEQRSLFGEGFVPSDEDLQKRARLIIFEYDDGWNQTAADDAVWLAAFKNRHVFGNGTDGTHVPLDLSHDSMFPNPLQLQLDVSDPASRTRISAPPSISNSSSSRSNSLSGSGSNSTPSPVTTTAGFRANLVGDVNCYLRLARELKKYVASAMSPNNPNCHVPTDEELQHQARWIIYEDDDPWNSTAAENAEWLRRFKVSAGILTDPSIPGLPLSTLSWNVSQGGSGFAPPYIIPPTTTSTASPQDVLVHLRDGARPFPAQTKTVDRFVKGIKERWEEPAKVFCSRELERGLVEFVEGRGYVPTDDELRQKAREVMGTNTTPADDGVLLGKFREMMVAKLSGQGVVPQQQSLGLGMTGFDMGFGQLPQQQQQGGGLDMGMGGGGLTNGELDDLLLQDADFDFTDVNGGSGFDGNLIGFEGIDLLMPSTGGQQDIF</sequence>
<dbReference type="GO" id="GO:0008270">
    <property type="term" value="F:zinc ion binding"/>
    <property type="evidence" value="ECO:0007669"/>
    <property type="project" value="UniProtKB-KW"/>
</dbReference>
<feature type="compositionally biased region" description="Low complexity" evidence="6">
    <location>
        <begin position="899"/>
        <end position="926"/>
    </location>
</feature>
<gene>
    <name evidence="9" type="ORF">QBC40DRAFT_273523</name>
</gene>
<evidence type="ECO:0000256" key="1">
    <source>
        <dbReference type="ARBA" id="ARBA00023125"/>
    </source>
</evidence>
<feature type="region of interest" description="Disordered" evidence="6">
    <location>
        <begin position="379"/>
        <end position="401"/>
    </location>
</feature>
<dbReference type="InterPro" id="IPR008422">
    <property type="entry name" value="KN_HD"/>
</dbReference>
<evidence type="ECO:0000259" key="8">
    <source>
        <dbReference type="PROSITE" id="PS50157"/>
    </source>
</evidence>
<comment type="caution">
    <text evidence="9">The sequence shown here is derived from an EMBL/GenBank/DDBJ whole genome shotgun (WGS) entry which is preliminary data.</text>
</comment>
<protein>
    <submittedName>
        <fullName evidence="9">Pah6 homeobox protein encoded by the pah6 protein</fullName>
    </submittedName>
</protein>
<dbReference type="PROSITE" id="PS00028">
    <property type="entry name" value="ZINC_FINGER_C2H2_1"/>
    <property type="match status" value="1"/>
</dbReference>
<evidence type="ECO:0000313" key="9">
    <source>
        <dbReference type="EMBL" id="KAK4204159.1"/>
    </source>
</evidence>
<keyword evidence="10" id="KW-1185">Reference proteome</keyword>
<dbReference type="PROSITE" id="PS50157">
    <property type="entry name" value="ZINC_FINGER_C2H2_2"/>
    <property type="match status" value="1"/>
</dbReference>
<keyword evidence="1 5" id="KW-0238">DNA-binding</keyword>
<keyword evidence="4" id="KW-0863">Zinc-finger</keyword>
<dbReference type="GO" id="GO:0005634">
    <property type="term" value="C:nucleus"/>
    <property type="evidence" value="ECO:0007669"/>
    <property type="project" value="UniProtKB-SubCell"/>
</dbReference>
<keyword evidence="4" id="KW-0862">Zinc</keyword>
<dbReference type="GO" id="GO:0006355">
    <property type="term" value="P:regulation of DNA-templated transcription"/>
    <property type="evidence" value="ECO:0007669"/>
    <property type="project" value="InterPro"/>
</dbReference>
<dbReference type="SMART" id="SM00389">
    <property type="entry name" value="HOX"/>
    <property type="match status" value="1"/>
</dbReference>
<dbReference type="GO" id="GO:0003677">
    <property type="term" value="F:DNA binding"/>
    <property type="evidence" value="ECO:0007669"/>
    <property type="project" value="UniProtKB-UniRule"/>
</dbReference>
<dbReference type="InterPro" id="IPR013087">
    <property type="entry name" value="Znf_C2H2_type"/>
</dbReference>
<evidence type="ECO:0000259" key="7">
    <source>
        <dbReference type="PROSITE" id="PS50071"/>
    </source>
</evidence>
<dbReference type="PANTHER" id="PTHR11850">
    <property type="entry name" value="HOMEOBOX PROTEIN TRANSCRIPTION FACTORS"/>
    <property type="match status" value="1"/>
</dbReference>
<feature type="region of interest" description="Disordered" evidence="6">
    <location>
        <begin position="180"/>
        <end position="209"/>
    </location>
</feature>
<dbReference type="Gene3D" id="1.10.10.60">
    <property type="entry name" value="Homeodomain-like"/>
    <property type="match status" value="1"/>
</dbReference>
<dbReference type="SUPFAM" id="SSF46689">
    <property type="entry name" value="Homeodomain-like"/>
    <property type="match status" value="1"/>
</dbReference>
<dbReference type="EMBL" id="MU863884">
    <property type="protein sequence ID" value="KAK4204159.1"/>
    <property type="molecule type" value="Genomic_DNA"/>
</dbReference>
<feature type="domain" description="C2H2-type" evidence="8">
    <location>
        <begin position="419"/>
        <end position="447"/>
    </location>
</feature>
<evidence type="ECO:0000256" key="2">
    <source>
        <dbReference type="ARBA" id="ARBA00023155"/>
    </source>
</evidence>
<organism evidence="9 10">
    <name type="scientific">Triangularia verruculosa</name>
    <dbReference type="NCBI Taxonomy" id="2587418"/>
    <lineage>
        <taxon>Eukaryota</taxon>
        <taxon>Fungi</taxon>
        <taxon>Dikarya</taxon>
        <taxon>Ascomycota</taxon>
        <taxon>Pezizomycotina</taxon>
        <taxon>Sordariomycetes</taxon>
        <taxon>Sordariomycetidae</taxon>
        <taxon>Sordariales</taxon>
        <taxon>Podosporaceae</taxon>
        <taxon>Triangularia</taxon>
    </lineage>
</organism>
<dbReference type="Proteomes" id="UP001303160">
    <property type="component" value="Unassembled WGS sequence"/>
</dbReference>
<keyword evidence="4" id="KW-0479">Metal-binding</keyword>
<feature type="domain" description="Homeobox" evidence="7">
    <location>
        <begin position="204"/>
        <end position="267"/>
    </location>
</feature>
<keyword evidence="2 5" id="KW-0371">Homeobox</keyword>
<accession>A0AAN7AZ05</accession>
<reference evidence="9" key="2">
    <citation type="submission" date="2023-05" db="EMBL/GenBank/DDBJ databases">
        <authorList>
            <consortium name="Lawrence Berkeley National Laboratory"/>
            <person name="Steindorff A."/>
            <person name="Hensen N."/>
            <person name="Bonometti L."/>
            <person name="Westerberg I."/>
            <person name="Brannstrom I.O."/>
            <person name="Guillou S."/>
            <person name="Cros-Aarteil S."/>
            <person name="Calhoun S."/>
            <person name="Haridas S."/>
            <person name="Kuo A."/>
            <person name="Mondo S."/>
            <person name="Pangilinan J."/>
            <person name="Riley R."/>
            <person name="Labutti K."/>
            <person name="Andreopoulos B."/>
            <person name="Lipzen A."/>
            <person name="Chen C."/>
            <person name="Yanf M."/>
            <person name="Daum C."/>
            <person name="Ng V."/>
            <person name="Clum A."/>
            <person name="Ohm R."/>
            <person name="Martin F."/>
            <person name="Silar P."/>
            <person name="Natvig D."/>
            <person name="Lalanne C."/>
            <person name="Gautier V."/>
            <person name="Ament-Velasquez S.L."/>
            <person name="Kruys A."/>
            <person name="Hutchinson M.I."/>
            <person name="Powell A.J."/>
            <person name="Barry K."/>
            <person name="Miller A.N."/>
            <person name="Grigoriev I.V."/>
            <person name="Debuchy R."/>
            <person name="Gladieux P."/>
            <person name="Thoren M.H."/>
            <person name="Johannesson H."/>
        </authorList>
    </citation>
    <scope>NUCLEOTIDE SEQUENCE</scope>
    <source>
        <strain evidence="9">CBS 315.58</strain>
    </source>
</reference>
<dbReference type="PROSITE" id="PS50071">
    <property type="entry name" value="HOMEOBOX_2"/>
    <property type="match status" value="1"/>
</dbReference>
<feature type="compositionally biased region" description="Basic residues" evidence="6">
    <location>
        <begin position="388"/>
        <end position="398"/>
    </location>
</feature>
<reference evidence="9" key="1">
    <citation type="journal article" date="2023" name="Mol. Phylogenet. Evol.">
        <title>Genome-scale phylogeny and comparative genomics of the fungal order Sordariales.</title>
        <authorList>
            <person name="Hensen N."/>
            <person name="Bonometti L."/>
            <person name="Westerberg I."/>
            <person name="Brannstrom I.O."/>
            <person name="Guillou S."/>
            <person name="Cros-Aarteil S."/>
            <person name="Calhoun S."/>
            <person name="Haridas S."/>
            <person name="Kuo A."/>
            <person name="Mondo S."/>
            <person name="Pangilinan J."/>
            <person name="Riley R."/>
            <person name="LaButti K."/>
            <person name="Andreopoulos B."/>
            <person name="Lipzen A."/>
            <person name="Chen C."/>
            <person name="Yan M."/>
            <person name="Daum C."/>
            <person name="Ng V."/>
            <person name="Clum A."/>
            <person name="Steindorff A."/>
            <person name="Ohm R.A."/>
            <person name="Martin F."/>
            <person name="Silar P."/>
            <person name="Natvig D.O."/>
            <person name="Lalanne C."/>
            <person name="Gautier V."/>
            <person name="Ament-Velasquez S.L."/>
            <person name="Kruys A."/>
            <person name="Hutchinson M.I."/>
            <person name="Powell A.J."/>
            <person name="Barry K."/>
            <person name="Miller A.N."/>
            <person name="Grigoriev I.V."/>
            <person name="Debuchy R."/>
            <person name="Gladieux P."/>
            <person name="Hiltunen Thoren M."/>
            <person name="Johannesson H."/>
        </authorList>
    </citation>
    <scope>NUCLEOTIDE SEQUENCE</scope>
    <source>
        <strain evidence="9">CBS 315.58</strain>
    </source>
</reference>
<evidence type="ECO:0000256" key="5">
    <source>
        <dbReference type="PROSITE-ProRule" id="PRU00108"/>
    </source>
</evidence>
<feature type="DNA-binding region" description="Homeobox" evidence="5">
    <location>
        <begin position="206"/>
        <end position="268"/>
    </location>
</feature>
<dbReference type="SMART" id="SM00355">
    <property type="entry name" value="ZnF_C2H2"/>
    <property type="match status" value="2"/>
</dbReference>
<dbReference type="Pfam" id="PF05920">
    <property type="entry name" value="Homeobox_KN"/>
    <property type="match status" value="1"/>
</dbReference>
<proteinExistence type="predicted"/>
<evidence type="ECO:0000256" key="4">
    <source>
        <dbReference type="PROSITE-ProRule" id="PRU00042"/>
    </source>
</evidence>
<dbReference type="AlphaFoldDB" id="A0AAN7AZ05"/>
<comment type="subcellular location">
    <subcellularLocation>
        <location evidence="5">Nucleus</location>
    </subcellularLocation>
</comment>